<dbReference type="InterPro" id="IPR029066">
    <property type="entry name" value="PLP-binding_barrel"/>
</dbReference>
<dbReference type="EC" id="4.1.1.19" evidence="12"/>
<evidence type="ECO:0000259" key="15">
    <source>
        <dbReference type="Pfam" id="PF17944"/>
    </source>
</evidence>
<dbReference type="InterPro" id="IPR000183">
    <property type="entry name" value="Orn/DAP/Arg_de-COase"/>
</dbReference>
<dbReference type="Pfam" id="PF02784">
    <property type="entry name" value="Orn_Arg_deC_N"/>
    <property type="match status" value="1"/>
</dbReference>
<evidence type="ECO:0000256" key="4">
    <source>
        <dbReference type="ARBA" id="ARBA00008357"/>
    </source>
</evidence>
<keyword evidence="7 12" id="KW-0460">Magnesium</keyword>
<feature type="domain" description="Arginine decarboxylase C-terminal helical" evidence="15">
    <location>
        <begin position="610"/>
        <end position="659"/>
    </location>
</feature>
<dbReference type="InterPro" id="IPR009006">
    <property type="entry name" value="Ala_racemase/Decarboxylase_C"/>
</dbReference>
<evidence type="ECO:0000256" key="7">
    <source>
        <dbReference type="ARBA" id="ARBA00022842"/>
    </source>
</evidence>
<keyword evidence="9 12" id="KW-0745">Spermidine biosynthesis</keyword>
<dbReference type="NCBIfam" id="TIGR01273">
    <property type="entry name" value="speA"/>
    <property type="match status" value="1"/>
</dbReference>
<keyword evidence="17" id="KW-1185">Reference proteome</keyword>
<dbReference type="NCBIfam" id="NF003763">
    <property type="entry name" value="PRK05354.1"/>
    <property type="match status" value="1"/>
</dbReference>
<name>A0ABV6EBM4_9GAMM</name>
<dbReference type="Gene3D" id="1.20.58.930">
    <property type="match status" value="1"/>
</dbReference>
<keyword evidence="8 12" id="KW-0663">Pyridoxal phosphate</keyword>
<evidence type="ECO:0000256" key="3">
    <source>
        <dbReference type="ARBA" id="ARBA00002257"/>
    </source>
</evidence>
<comment type="catalytic activity">
    <reaction evidence="12">
        <text>L-arginine + H(+) = agmatine + CO2</text>
        <dbReference type="Rhea" id="RHEA:17641"/>
        <dbReference type="ChEBI" id="CHEBI:15378"/>
        <dbReference type="ChEBI" id="CHEBI:16526"/>
        <dbReference type="ChEBI" id="CHEBI:32682"/>
        <dbReference type="ChEBI" id="CHEBI:58145"/>
        <dbReference type="EC" id="4.1.1.19"/>
    </reaction>
</comment>
<comment type="cofactor">
    <cofactor evidence="2 12">
        <name>Mg(2+)</name>
        <dbReference type="ChEBI" id="CHEBI:18420"/>
    </cofactor>
</comment>
<evidence type="ECO:0000256" key="12">
    <source>
        <dbReference type="HAMAP-Rule" id="MF_01417"/>
    </source>
</evidence>
<dbReference type="InterPro" id="IPR002985">
    <property type="entry name" value="Arg_decrbxlase"/>
</dbReference>
<dbReference type="PROSITE" id="PS00878">
    <property type="entry name" value="ODR_DC_2_1"/>
    <property type="match status" value="1"/>
</dbReference>
<dbReference type="PIRSF" id="PIRSF001336">
    <property type="entry name" value="Arg_decrbxlase"/>
    <property type="match status" value="1"/>
</dbReference>
<evidence type="ECO:0000256" key="8">
    <source>
        <dbReference type="ARBA" id="ARBA00022898"/>
    </source>
</evidence>
<evidence type="ECO:0000256" key="2">
    <source>
        <dbReference type="ARBA" id="ARBA00001946"/>
    </source>
</evidence>
<evidence type="ECO:0000259" key="13">
    <source>
        <dbReference type="Pfam" id="PF02784"/>
    </source>
</evidence>
<dbReference type="HAMAP" id="MF_01417">
    <property type="entry name" value="SpeA"/>
    <property type="match status" value="1"/>
</dbReference>
<evidence type="ECO:0000313" key="17">
    <source>
        <dbReference type="Proteomes" id="UP001589792"/>
    </source>
</evidence>
<dbReference type="PANTHER" id="PTHR43295:SF9">
    <property type="entry name" value="BIOSYNTHETIC ARGININE DECARBOXYLASE"/>
    <property type="match status" value="1"/>
</dbReference>
<dbReference type="Gene3D" id="2.40.37.10">
    <property type="entry name" value="Lyase, Ornithine Decarboxylase, Chain A, domain 1"/>
    <property type="match status" value="1"/>
</dbReference>
<evidence type="ECO:0000256" key="11">
    <source>
        <dbReference type="ARBA" id="ARBA00023239"/>
    </source>
</evidence>
<dbReference type="PRINTS" id="PR01180">
    <property type="entry name" value="ARGDCRBXLASE"/>
</dbReference>
<dbReference type="InterPro" id="IPR022653">
    <property type="entry name" value="De-COase2_pyr-phos_BS"/>
</dbReference>
<comment type="pathway">
    <text evidence="12">Amine and polyamine biosynthesis; agmatine biosynthesis; agmatine from L-arginine: step 1/1.</text>
</comment>
<dbReference type="Gene3D" id="3.20.20.10">
    <property type="entry name" value="Alanine racemase"/>
    <property type="match status" value="1"/>
</dbReference>
<dbReference type="Gene3D" id="1.10.287.3440">
    <property type="match status" value="1"/>
</dbReference>
<evidence type="ECO:0000256" key="9">
    <source>
        <dbReference type="ARBA" id="ARBA00023066"/>
    </source>
</evidence>
<dbReference type="Proteomes" id="UP001589792">
    <property type="component" value="Unassembled WGS sequence"/>
</dbReference>
<keyword evidence="12" id="KW-0661">Putrescine biosynthesis</keyword>
<comment type="caution">
    <text evidence="16">The sequence shown here is derived from an EMBL/GenBank/DDBJ whole genome shotgun (WGS) entry which is preliminary data.</text>
</comment>
<evidence type="ECO:0000256" key="1">
    <source>
        <dbReference type="ARBA" id="ARBA00001933"/>
    </source>
</evidence>
<gene>
    <name evidence="12 16" type="primary">speA</name>
    <name evidence="16" type="ORF">ACFFJ3_07795</name>
</gene>
<dbReference type="PRINTS" id="PR01179">
    <property type="entry name" value="ODADCRBXLASE"/>
</dbReference>
<sequence length="662" mass="74408">MRRVMSANMPIHHSSVAGENFSLRSMQEVAMNDRNASKMLRTYNVAYWGNNYYDVNELGHISVCPDPDVPHARVDLAELVKERQKEGLRLPALFCFPQILQHRLRSINAAFKRARESFGYEGGYFLVYPIKVNQHRRVIESLINSGEPLGLEAGSKAELMAVLAHAGMTRSVIVCNGYKDREYIRLALIGEKLGHKVYLVIEKMSEINLVLEEAERLNVIPRLGVRARLSSQGAGKWQSSGGEKSKFGLAAIQVLKLVEMLREAGRLESLQLLHFHLGSQLANIRDIATGVRESARFYVELHKLGVNIQCFDVGGGLGVDYEGTRSQSDCSVNYGLNEYANNVIWGIGDACNEHGLPHPTVITESGRAVTAHHTVLVSNVIGVERNEFCEPVAPAEEAPRALESMWETWQEMNEPENRRSLREWLHDSQMDLHDVHTQYAHGMLDLTQRAYAEQLYLNICNKIQKQLDPSNRAHRPIIDELQERMADKFYVNFSLFQSMPDAWGIDQLFPVLPLEGLDKPPEGRAVLLDITCDSDGTIDHYVDGDGVATTMPMPPYDPENPPALGFFMVGAYQEILGNMHNLFGDTASVDVFVFPDGTVETELSDEGDTVADMLEYVQLDPIALLAKFRDQVKETDLDTELQAQFVEEFEAGLYGYTYLEDE</sequence>
<dbReference type="EMBL" id="JBHLXG010000005">
    <property type="protein sequence ID" value="MFC0226400.1"/>
    <property type="molecule type" value="Genomic_DNA"/>
</dbReference>
<dbReference type="SUPFAM" id="SSF50621">
    <property type="entry name" value="Alanine racemase C-terminal domain-like"/>
    <property type="match status" value="1"/>
</dbReference>
<keyword evidence="10 12" id="KW-0620">Polyamine biosynthesis</keyword>
<dbReference type="InterPro" id="IPR041128">
    <property type="entry name" value="Arg_decarbox_C"/>
</dbReference>
<feature type="domain" description="Orn/DAP/Arg decarboxylase 2 N-terminal" evidence="13">
    <location>
        <begin position="105"/>
        <end position="371"/>
    </location>
</feature>
<comment type="function">
    <text evidence="3 12">Catalyzes the biosynthesis of agmatine from arginine.</text>
</comment>
<dbReference type="InterPro" id="IPR022657">
    <property type="entry name" value="De-COase2_CS"/>
</dbReference>
<comment type="cofactor">
    <cofactor evidence="1 12">
        <name>pyridoxal 5'-phosphate</name>
        <dbReference type="ChEBI" id="CHEBI:597326"/>
    </cofactor>
</comment>
<dbReference type="InterPro" id="IPR040634">
    <property type="entry name" value="Arg_decarb_HB"/>
</dbReference>
<feature type="modified residue" description="N6-(pyridoxal phosphate)lysine" evidence="12">
    <location>
        <position position="131"/>
    </location>
</feature>
<accession>A0ABV6EBM4</accession>
<dbReference type="RefSeq" id="WP_380674095.1">
    <property type="nucleotide sequence ID" value="NZ_CP173186.1"/>
</dbReference>
<organism evidence="16 17">
    <name type="scientific">Serratia aquatilis</name>
    <dbReference type="NCBI Taxonomy" id="1737515"/>
    <lineage>
        <taxon>Bacteria</taxon>
        <taxon>Pseudomonadati</taxon>
        <taxon>Pseudomonadota</taxon>
        <taxon>Gammaproteobacteria</taxon>
        <taxon>Enterobacterales</taxon>
        <taxon>Yersiniaceae</taxon>
        <taxon>Serratia</taxon>
    </lineage>
</organism>
<comment type="similarity">
    <text evidence="4 12">Belongs to the Orn/Lys/Arg decarboxylase class-II family. SpeA subfamily.</text>
</comment>
<evidence type="ECO:0000256" key="5">
    <source>
        <dbReference type="ARBA" id="ARBA00022723"/>
    </source>
</evidence>
<feature type="binding site" evidence="12">
    <location>
        <begin position="311"/>
        <end position="321"/>
    </location>
    <ligand>
        <name>substrate</name>
    </ligand>
</feature>
<dbReference type="InterPro" id="IPR022644">
    <property type="entry name" value="De-COase2_N"/>
</dbReference>
<evidence type="ECO:0000256" key="6">
    <source>
        <dbReference type="ARBA" id="ARBA00022793"/>
    </source>
</evidence>
<dbReference type="SUPFAM" id="SSF51419">
    <property type="entry name" value="PLP-binding barrel"/>
    <property type="match status" value="1"/>
</dbReference>
<reference evidence="16 17" key="1">
    <citation type="submission" date="2024-09" db="EMBL/GenBank/DDBJ databases">
        <authorList>
            <person name="Sun Q."/>
            <person name="Mori K."/>
        </authorList>
    </citation>
    <scope>NUCLEOTIDE SEQUENCE [LARGE SCALE GENOMIC DNA]</scope>
    <source>
        <strain evidence="16 17">CCM 8626</strain>
    </source>
</reference>
<proteinExistence type="inferred from homology"/>
<protein>
    <recommendedName>
        <fullName evidence="12">Biosynthetic arginine decarboxylase</fullName>
        <shortName evidence="12">ADC</shortName>
        <ecNumber evidence="12">4.1.1.19</ecNumber>
    </recommendedName>
</protein>
<dbReference type="Pfam" id="PF17810">
    <property type="entry name" value="Arg_decarb_HB"/>
    <property type="match status" value="1"/>
</dbReference>
<dbReference type="Pfam" id="PF17944">
    <property type="entry name" value="Arg_decarbox_C"/>
    <property type="match status" value="1"/>
</dbReference>
<evidence type="ECO:0000313" key="16">
    <source>
        <dbReference type="EMBL" id="MFC0226400.1"/>
    </source>
</evidence>
<keyword evidence="11 12" id="KW-0456">Lyase</keyword>
<dbReference type="CDD" id="cd06830">
    <property type="entry name" value="PLPDE_III_ADC"/>
    <property type="match status" value="1"/>
</dbReference>
<dbReference type="PROSITE" id="PS00879">
    <property type="entry name" value="ODR_DC_2_2"/>
    <property type="match status" value="1"/>
</dbReference>
<dbReference type="PANTHER" id="PTHR43295">
    <property type="entry name" value="ARGININE DECARBOXYLASE"/>
    <property type="match status" value="1"/>
</dbReference>
<dbReference type="GO" id="GO:0008792">
    <property type="term" value="F:arginine decarboxylase activity"/>
    <property type="evidence" value="ECO:0007669"/>
    <property type="project" value="UniProtKB-EC"/>
</dbReference>
<feature type="domain" description="Arginine decarboxylase helical bundle" evidence="14">
    <location>
        <begin position="396"/>
        <end position="482"/>
    </location>
</feature>
<evidence type="ECO:0000259" key="14">
    <source>
        <dbReference type="Pfam" id="PF17810"/>
    </source>
</evidence>
<keyword evidence="6 12" id="KW-0210">Decarboxylase</keyword>
<keyword evidence="5 12" id="KW-0479">Metal-binding</keyword>
<evidence type="ECO:0000256" key="10">
    <source>
        <dbReference type="ARBA" id="ARBA00023115"/>
    </source>
</evidence>